<evidence type="ECO:0000259" key="2">
    <source>
        <dbReference type="Pfam" id="PF13439"/>
    </source>
</evidence>
<dbReference type="SUPFAM" id="SSF53756">
    <property type="entry name" value="UDP-Glycosyltransferase/glycogen phosphorylase"/>
    <property type="match status" value="1"/>
</dbReference>
<dbReference type="CDD" id="cd03801">
    <property type="entry name" value="GT4_PimA-like"/>
    <property type="match status" value="1"/>
</dbReference>
<organism evidence="3">
    <name type="scientific">marine sediment metagenome</name>
    <dbReference type="NCBI Taxonomy" id="412755"/>
    <lineage>
        <taxon>unclassified sequences</taxon>
        <taxon>metagenomes</taxon>
        <taxon>ecological metagenomes</taxon>
    </lineage>
</organism>
<keyword evidence="1" id="KW-0808">Transferase</keyword>
<comment type="caution">
    <text evidence="3">The sequence shown here is derived from an EMBL/GenBank/DDBJ whole genome shotgun (WGS) entry which is preliminary data.</text>
</comment>
<accession>X1M0Z8</accession>
<dbReference type="AlphaFoldDB" id="X1M0Z8"/>
<evidence type="ECO:0000313" key="3">
    <source>
        <dbReference type="EMBL" id="GAI25008.1"/>
    </source>
</evidence>
<reference evidence="3" key="1">
    <citation type="journal article" date="2014" name="Front. Microbiol.">
        <title>High frequency of phylogenetically diverse reductive dehalogenase-homologous genes in deep subseafloor sedimentary metagenomes.</title>
        <authorList>
            <person name="Kawai M."/>
            <person name="Futagami T."/>
            <person name="Toyoda A."/>
            <person name="Takaki Y."/>
            <person name="Nishi S."/>
            <person name="Hori S."/>
            <person name="Arai W."/>
            <person name="Tsubouchi T."/>
            <person name="Morono Y."/>
            <person name="Uchiyama I."/>
            <person name="Ito T."/>
            <person name="Fujiyama A."/>
            <person name="Inagaki F."/>
            <person name="Takami H."/>
        </authorList>
    </citation>
    <scope>NUCLEOTIDE SEQUENCE</scope>
    <source>
        <strain evidence="3">Expedition CK06-06</strain>
    </source>
</reference>
<dbReference type="GO" id="GO:0009103">
    <property type="term" value="P:lipopolysaccharide biosynthetic process"/>
    <property type="evidence" value="ECO:0007669"/>
    <property type="project" value="TreeGrafter"/>
</dbReference>
<gene>
    <name evidence="3" type="ORF">S06H3_37627</name>
</gene>
<sequence>EKKTFYCKTDFVLERNPFSSELFKKLKETHEDVYHLHSPWFLSSLFAAEVLRKRPKIMTVHSAEIRGGGLGTYVLDKLYYPFARRVLRKMDALIALSEGEKNCILQRFGLPPEKVRVIPNGIEVDKFTFDKAAAEKFVTKYHLKEDSFKVLFVSRLIPQKNPEKLITAITRHIGGREVEAILIGGGPSSYIDKLRKISDERIHILGEVEFEELIAAYHCSDLFVFLGTWEGIPTVILEAMLCGLPIVTTPVGGIPEVVEEGKMGYLSSF</sequence>
<feature type="domain" description="Glycosyltransferase subfamily 4-like N-terminal" evidence="2">
    <location>
        <begin position="11"/>
        <end position="125"/>
    </location>
</feature>
<dbReference type="PANTHER" id="PTHR46401:SF2">
    <property type="entry name" value="GLYCOSYLTRANSFERASE WBBK-RELATED"/>
    <property type="match status" value="1"/>
</dbReference>
<dbReference type="Pfam" id="PF13692">
    <property type="entry name" value="Glyco_trans_1_4"/>
    <property type="match status" value="1"/>
</dbReference>
<name>X1M0Z8_9ZZZZ</name>
<dbReference type="Gene3D" id="3.40.50.2000">
    <property type="entry name" value="Glycogen Phosphorylase B"/>
    <property type="match status" value="2"/>
</dbReference>
<proteinExistence type="predicted"/>
<feature type="non-terminal residue" evidence="3">
    <location>
        <position position="1"/>
    </location>
</feature>
<protein>
    <recommendedName>
        <fullName evidence="2">Glycosyltransferase subfamily 4-like N-terminal domain-containing protein</fullName>
    </recommendedName>
</protein>
<evidence type="ECO:0000256" key="1">
    <source>
        <dbReference type="ARBA" id="ARBA00022679"/>
    </source>
</evidence>
<dbReference type="PANTHER" id="PTHR46401">
    <property type="entry name" value="GLYCOSYLTRANSFERASE WBBK-RELATED"/>
    <property type="match status" value="1"/>
</dbReference>
<feature type="non-terminal residue" evidence="3">
    <location>
        <position position="269"/>
    </location>
</feature>
<dbReference type="GO" id="GO:0016757">
    <property type="term" value="F:glycosyltransferase activity"/>
    <property type="evidence" value="ECO:0007669"/>
    <property type="project" value="TreeGrafter"/>
</dbReference>
<dbReference type="InterPro" id="IPR028098">
    <property type="entry name" value="Glyco_trans_4-like_N"/>
</dbReference>
<dbReference type="Pfam" id="PF13439">
    <property type="entry name" value="Glyco_transf_4"/>
    <property type="match status" value="1"/>
</dbReference>
<dbReference type="EMBL" id="BARV01022877">
    <property type="protein sequence ID" value="GAI25008.1"/>
    <property type="molecule type" value="Genomic_DNA"/>
</dbReference>